<gene>
    <name evidence="1" type="ORF">CS063_07070</name>
</gene>
<dbReference type="EMBL" id="PEDL01000005">
    <property type="protein sequence ID" value="PHV71085.1"/>
    <property type="molecule type" value="Genomic_DNA"/>
</dbReference>
<comment type="caution">
    <text evidence="1">The sequence shown here is derived from an EMBL/GenBank/DDBJ whole genome shotgun (WGS) entry which is preliminary data.</text>
</comment>
<organism evidence="1 2">
    <name type="scientific">Sporanaerobium hydrogeniformans</name>
    <dbReference type="NCBI Taxonomy" id="3072179"/>
    <lineage>
        <taxon>Bacteria</taxon>
        <taxon>Bacillati</taxon>
        <taxon>Bacillota</taxon>
        <taxon>Clostridia</taxon>
        <taxon>Lachnospirales</taxon>
        <taxon>Lachnospiraceae</taxon>
        <taxon>Sporanaerobium</taxon>
    </lineage>
</organism>
<name>A0AC61DCW9_9FIRM</name>
<sequence>MEERFEQKYSYQYGSVVRNLYEAEPISPRKYPQQNPQPQSIPQVRPNVDRVLALKLSLCGLFVFVCTFMYVHIYSTLATAQAELKTVKNQIRETRSTISYTQAHISEKLNLDYIRQRASRELGMAEPLPYQIVYVELPKQSYTLSSK</sequence>
<evidence type="ECO:0000313" key="1">
    <source>
        <dbReference type="EMBL" id="PHV71085.1"/>
    </source>
</evidence>
<reference evidence="1" key="1">
    <citation type="submission" date="2017-10" db="EMBL/GenBank/DDBJ databases">
        <title>Genome sequence of cellulolytic Lachnospiraceae bacterium XHS1971 isolated from hotspring sediment.</title>
        <authorList>
            <person name="Vasudevan G."/>
            <person name="Joshi A.J."/>
            <person name="Hivarkar S."/>
            <person name="Lanjekar V.B."/>
            <person name="Dhakephalkar P.K."/>
            <person name="Dagar S."/>
        </authorList>
    </citation>
    <scope>NUCLEOTIDE SEQUENCE</scope>
    <source>
        <strain evidence="1">XHS1971</strain>
    </source>
</reference>
<dbReference type="Proteomes" id="UP000224460">
    <property type="component" value="Unassembled WGS sequence"/>
</dbReference>
<proteinExistence type="predicted"/>
<keyword evidence="2" id="KW-1185">Reference proteome</keyword>
<evidence type="ECO:0000313" key="2">
    <source>
        <dbReference type="Proteomes" id="UP000224460"/>
    </source>
</evidence>
<protein>
    <submittedName>
        <fullName evidence="1">Uncharacterized protein</fullName>
    </submittedName>
</protein>
<accession>A0AC61DCW9</accession>